<dbReference type="VEuPathDB" id="TrichDB:TRFO_27277"/>
<dbReference type="EMBL" id="MLAK01000769">
    <property type="protein sequence ID" value="OHT05144.1"/>
    <property type="molecule type" value="Genomic_DNA"/>
</dbReference>
<sequence>MKKARKVRVALQRKSENWDYIASIVFSNYFFQCSSTDDLMVPEEGAKIVMEFINYDQNLLILNAIGSDPYFRPFLYLFVVDVPSEGISDSLKEEIAMWIEKSVMTASTYLVILIQDDRKFGTKNTVKPQDITTDQTQIQNIRIIKYCKTKKLLGYYIDTLREAVRDLIVDDFNKLDNETLTKISFMSEIHPLTKRIKVWRNLLIYSFGFFESALSGFSSNYFSVIKDDWDWYELITMKIDQRQIVIHPFTENNDNASIIMFALHGIMATSYSRLDFDTILIYFFKHFSLLRSRCQTDQEHHLTNEWGEAGIDSICSISQYCRQPMIYVQLLFRKILIEISENASFENVENTYLRLKAKIKKKTHSLTILETIYIQFLKKQNKPIVHLKVQPFIGWDIITNSANIIFQNAINQGNYDLAFSTAKSLLSDRSKINNKKEIFMNVINCHQNANFNTICHIFLTFSSQAFKSEIPAGNVFDLEVKCKYPFWFPIEFDKSTIKMKRINKKAKFEVHSSSTFCLKDVIKFQMYLRSSGIWQIESFSLHYRNITLIWPIDNGHQIIIGHHQNIPIHADFPRILNNQTRNIASVYMDFSQTMTKFAHFKLEFNNKFASIPNQNCKLIINPLDVEIIDKINIDRMANEEYIPIHKDQFDKYSFEIIDGNILFNSQFDPSLKKLKFLFKYDINDFEGTETSLVIISTVNHHKWKSIFKTTFSFPIDISLRLINDHIIHIVLTNTSDTILTLLRDNDEKVFFGPNKKHYILHSATNKTLSITVLNDHNEKTTKVWNLEQIIPIPKIDAILSSSSMIHEYPSLFQHNSNIEKYYLGEIIDLQFSLPECNYKLIPNENIIVIGVLEQFNFTGGRVDIKIIPIASGRVKTPRIVINEENYVIQPQFVNIFNQPALSYGPFLLSDTIQP</sequence>
<protein>
    <submittedName>
        <fullName evidence="1">Uncharacterized protein</fullName>
    </submittedName>
</protein>
<evidence type="ECO:0000313" key="1">
    <source>
        <dbReference type="EMBL" id="OHT05144.1"/>
    </source>
</evidence>
<dbReference type="GeneID" id="94840148"/>
<name>A0A1J4K2V6_9EUKA</name>
<dbReference type="Proteomes" id="UP000179807">
    <property type="component" value="Unassembled WGS sequence"/>
</dbReference>
<dbReference type="OrthoDB" id="10657223at2759"/>
<dbReference type="RefSeq" id="XP_068358280.1">
    <property type="nucleotide sequence ID" value="XM_068505444.1"/>
</dbReference>
<gene>
    <name evidence="1" type="ORF">TRFO_27277</name>
</gene>
<organism evidence="1 2">
    <name type="scientific">Tritrichomonas foetus</name>
    <dbReference type="NCBI Taxonomy" id="1144522"/>
    <lineage>
        <taxon>Eukaryota</taxon>
        <taxon>Metamonada</taxon>
        <taxon>Parabasalia</taxon>
        <taxon>Tritrichomonadida</taxon>
        <taxon>Tritrichomonadidae</taxon>
        <taxon>Tritrichomonas</taxon>
    </lineage>
</organism>
<reference evidence="1" key="1">
    <citation type="submission" date="2016-10" db="EMBL/GenBank/DDBJ databases">
        <authorList>
            <person name="Benchimol M."/>
            <person name="Almeida L.G."/>
            <person name="Vasconcelos A.T."/>
            <person name="Perreira-Neves A."/>
            <person name="Rosa I.A."/>
            <person name="Tasca T."/>
            <person name="Bogo M.R."/>
            <person name="de Souza W."/>
        </authorList>
    </citation>
    <scope>NUCLEOTIDE SEQUENCE [LARGE SCALE GENOMIC DNA]</scope>
    <source>
        <strain evidence="1">K</strain>
    </source>
</reference>
<dbReference type="AlphaFoldDB" id="A0A1J4K2V6"/>
<evidence type="ECO:0000313" key="2">
    <source>
        <dbReference type="Proteomes" id="UP000179807"/>
    </source>
</evidence>
<keyword evidence="2" id="KW-1185">Reference proteome</keyword>
<comment type="caution">
    <text evidence="1">The sequence shown here is derived from an EMBL/GenBank/DDBJ whole genome shotgun (WGS) entry which is preliminary data.</text>
</comment>
<accession>A0A1J4K2V6</accession>
<proteinExistence type="predicted"/>